<keyword evidence="2" id="KW-0812">Transmembrane</keyword>
<dbReference type="GO" id="GO:0032469">
    <property type="term" value="P:endoplasmic reticulum calcium ion homeostasis"/>
    <property type="evidence" value="ECO:0007669"/>
    <property type="project" value="InterPro"/>
</dbReference>
<evidence type="ECO:0000313" key="7">
    <source>
        <dbReference type="EMBL" id="KAK4339892.1"/>
    </source>
</evidence>
<evidence type="ECO:0000256" key="5">
    <source>
        <dbReference type="SAM" id="MobiDB-lite"/>
    </source>
</evidence>
<dbReference type="InterPro" id="IPR012879">
    <property type="entry name" value="CCDC47"/>
</dbReference>
<dbReference type="GO" id="GO:0005509">
    <property type="term" value="F:calcium ion binding"/>
    <property type="evidence" value="ECO:0007669"/>
    <property type="project" value="InterPro"/>
</dbReference>
<feature type="chain" id="PRO_5042270938" description="Coiled-coil domain-containing protein 47" evidence="6">
    <location>
        <begin position="39"/>
        <end position="525"/>
    </location>
</feature>
<evidence type="ECO:0000256" key="4">
    <source>
        <dbReference type="ARBA" id="ARBA00023136"/>
    </source>
</evidence>
<dbReference type="PANTHER" id="PTHR12883:SF0">
    <property type="entry name" value="PAT COMPLEX SUBUNIT CCDC47"/>
    <property type="match status" value="1"/>
</dbReference>
<evidence type="ECO:0000256" key="2">
    <source>
        <dbReference type="ARBA" id="ARBA00022692"/>
    </source>
</evidence>
<organism evidence="7 8">
    <name type="scientific">Anisodus tanguticus</name>
    <dbReference type="NCBI Taxonomy" id="243964"/>
    <lineage>
        <taxon>Eukaryota</taxon>
        <taxon>Viridiplantae</taxon>
        <taxon>Streptophyta</taxon>
        <taxon>Embryophyta</taxon>
        <taxon>Tracheophyta</taxon>
        <taxon>Spermatophyta</taxon>
        <taxon>Magnoliopsida</taxon>
        <taxon>eudicotyledons</taxon>
        <taxon>Gunneridae</taxon>
        <taxon>Pentapetalae</taxon>
        <taxon>asterids</taxon>
        <taxon>lamiids</taxon>
        <taxon>Solanales</taxon>
        <taxon>Solanaceae</taxon>
        <taxon>Solanoideae</taxon>
        <taxon>Hyoscyameae</taxon>
        <taxon>Anisodus</taxon>
    </lineage>
</organism>
<feature type="compositionally biased region" description="Acidic residues" evidence="5">
    <location>
        <begin position="47"/>
        <end position="56"/>
    </location>
</feature>
<evidence type="ECO:0000256" key="1">
    <source>
        <dbReference type="ARBA" id="ARBA00004167"/>
    </source>
</evidence>
<protein>
    <recommendedName>
        <fullName evidence="9">Coiled-coil domain-containing protein 47</fullName>
    </recommendedName>
</protein>
<dbReference type="Pfam" id="PF07946">
    <property type="entry name" value="CCDC47"/>
    <property type="match status" value="1"/>
</dbReference>
<feature type="signal peptide" evidence="6">
    <location>
        <begin position="1"/>
        <end position="38"/>
    </location>
</feature>
<feature type="region of interest" description="Disordered" evidence="5">
    <location>
        <begin position="499"/>
        <end position="525"/>
    </location>
</feature>
<feature type="region of interest" description="Disordered" evidence="5">
    <location>
        <begin position="47"/>
        <end position="153"/>
    </location>
</feature>
<evidence type="ECO:0000313" key="8">
    <source>
        <dbReference type="Proteomes" id="UP001291623"/>
    </source>
</evidence>
<evidence type="ECO:0000256" key="3">
    <source>
        <dbReference type="ARBA" id="ARBA00022989"/>
    </source>
</evidence>
<accession>A0AAE1UR30</accession>
<dbReference type="EMBL" id="JAVYJV010000023">
    <property type="protein sequence ID" value="KAK4339892.1"/>
    <property type="molecule type" value="Genomic_DNA"/>
</dbReference>
<comment type="subcellular location">
    <subcellularLocation>
        <location evidence="1">Membrane</location>
        <topology evidence="1">Single-pass membrane protein</topology>
    </subcellularLocation>
</comment>
<dbReference type="GO" id="GO:0005783">
    <property type="term" value="C:endoplasmic reticulum"/>
    <property type="evidence" value="ECO:0007669"/>
    <property type="project" value="InterPro"/>
</dbReference>
<dbReference type="PANTHER" id="PTHR12883">
    <property type="entry name" value="ADIPOCYTE-SPECIFIC PROTEIN 4-RELATED"/>
    <property type="match status" value="1"/>
</dbReference>
<gene>
    <name evidence="7" type="ORF">RND71_041354</name>
</gene>
<keyword evidence="3" id="KW-1133">Transmembrane helix</keyword>
<feature type="compositionally biased region" description="Polar residues" evidence="5">
    <location>
        <begin position="88"/>
        <end position="104"/>
    </location>
</feature>
<reference evidence="7" key="1">
    <citation type="submission" date="2023-12" db="EMBL/GenBank/DDBJ databases">
        <title>Genome assembly of Anisodus tanguticus.</title>
        <authorList>
            <person name="Wang Y.-J."/>
        </authorList>
    </citation>
    <scope>NUCLEOTIDE SEQUENCE</scope>
    <source>
        <strain evidence="7">KB-2021</strain>
        <tissue evidence="7">Leaf</tissue>
    </source>
</reference>
<name>A0AAE1UR30_9SOLA</name>
<dbReference type="GO" id="GO:0016020">
    <property type="term" value="C:membrane"/>
    <property type="evidence" value="ECO:0007669"/>
    <property type="project" value="UniProtKB-SubCell"/>
</dbReference>
<keyword evidence="8" id="KW-1185">Reference proteome</keyword>
<feature type="compositionally biased region" description="Low complexity" evidence="5">
    <location>
        <begin position="127"/>
        <end position="137"/>
    </location>
</feature>
<dbReference type="Proteomes" id="UP001291623">
    <property type="component" value="Unassembled WGS sequence"/>
</dbReference>
<keyword evidence="4" id="KW-0472">Membrane</keyword>
<feature type="compositionally biased region" description="Basic and acidic residues" evidence="5">
    <location>
        <begin position="499"/>
        <end position="510"/>
    </location>
</feature>
<dbReference type="AlphaFoldDB" id="A0AAE1UR30"/>
<comment type="caution">
    <text evidence="7">The sequence shown here is derived from an EMBL/GenBank/DDBJ whole genome shotgun (WGS) entry which is preliminary data.</text>
</comment>
<feature type="compositionally biased region" description="Basic residues" evidence="5">
    <location>
        <begin position="511"/>
        <end position="525"/>
    </location>
</feature>
<evidence type="ECO:0000256" key="6">
    <source>
        <dbReference type="SAM" id="SignalP"/>
    </source>
</evidence>
<sequence length="525" mass="58837">MAKHSFSLFLLPRGSHTLFYLIALSLLLHHLSPVVVSATPHHFEGFDADDIDDSDEPISSSNPTPPPLTTTLSVSDPIESHHDPPPSDLTSSQPSDPKPASTSFDYWDEDEFEGIPQSPPSHSPLITQSAAATSSQSKSNPKPDPEPEPETPKTISAYTVEIVCVTFLIVFVINYFTGKKENENLALAWASKFATKDSIFDKNFSLLGVGENDDSPLLLKEGQNVFKFYASGRRYCQGLLATMELKSRHDLISRLYNMVVPCKDEIMFEVYMNDDAMDHVVVAVGKKKLAKTMQKEITDLQRFASLVSPPSGRKWIAEELAVVAESKEVAGDMISETVLDQLSCHSRLLCVSISPYWEAMEASNRDYWSIATPVLNVTNFQVFGDKAYEKFGKGFISMHFSDQHLGSHKKMLVFKFALPDAKNMADMTRLVALVPYYIDLVGRYKLSSHARTKTDGARMKVAQEIYKELQNARQEALQRKKAEQRKNIEEAEAKLSAEALRKKEAKERARQMKKAMPKMKMTRTG</sequence>
<evidence type="ECO:0008006" key="9">
    <source>
        <dbReference type="Google" id="ProtNLM"/>
    </source>
</evidence>
<proteinExistence type="predicted"/>
<keyword evidence="6" id="KW-0732">Signal</keyword>